<evidence type="ECO:0000256" key="1">
    <source>
        <dbReference type="ARBA" id="ARBA00023242"/>
    </source>
</evidence>
<dbReference type="Proteomes" id="UP000758603">
    <property type="component" value="Unassembled WGS sequence"/>
</dbReference>
<dbReference type="OrthoDB" id="3546279at2759"/>
<dbReference type="EMBL" id="JAGPXC010000011">
    <property type="protein sequence ID" value="KAH6645322.1"/>
    <property type="molecule type" value="Genomic_DNA"/>
</dbReference>
<sequence length="347" mass="38533">MGRQSHHNQAQDASPPSPDPFACFVRFLAESPTQCSSDWIAAAGLMHHYCTVAYRTISANTEAQNALQLDVPREGLHHPFLLHQILAFSGLHLAFQQHDHRQMYLLQASQHQGHAITGLREALAGTITSNNCHAIYATSTFIILGAFAILPCYEERSNFVCTIDTILEIFTLIKGMGLIVSSTAEDLRGGPLRGIFNQTKDPRGRAPMQDLLFHISTLKSLFERTDMLDHQERVCMEAATSALCDCLSEGYSSDGVLVTEKLRAIMRWPLFLPDGFLGYVRRRHPAAIAILLHYSVMLHSAERNFWFLNGWAAALVKASDGLLAETPWAAITQWAIDTVAYGVQSKV</sequence>
<keyword evidence="1" id="KW-0539">Nucleus</keyword>
<dbReference type="AlphaFoldDB" id="A0A9P8UC45"/>
<dbReference type="Pfam" id="PF11951">
    <property type="entry name" value="Fungal_trans_2"/>
    <property type="match status" value="1"/>
</dbReference>
<organism evidence="2 3">
    <name type="scientific">Truncatella angustata</name>
    <dbReference type="NCBI Taxonomy" id="152316"/>
    <lineage>
        <taxon>Eukaryota</taxon>
        <taxon>Fungi</taxon>
        <taxon>Dikarya</taxon>
        <taxon>Ascomycota</taxon>
        <taxon>Pezizomycotina</taxon>
        <taxon>Sordariomycetes</taxon>
        <taxon>Xylariomycetidae</taxon>
        <taxon>Amphisphaeriales</taxon>
        <taxon>Sporocadaceae</taxon>
        <taxon>Truncatella</taxon>
    </lineage>
</organism>
<name>A0A9P8UC45_9PEZI</name>
<dbReference type="RefSeq" id="XP_045951836.1">
    <property type="nucleotide sequence ID" value="XM_046094882.1"/>
</dbReference>
<reference evidence="2" key="1">
    <citation type="journal article" date="2021" name="Nat. Commun.">
        <title>Genetic determinants of endophytism in the Arabidopsis root mycobiome.</title>
        <authorList>
            <person name="Mesny F."/>
            <person name="Miyauchi S."/>
            <person name="Thiergart T."/>
            <person name="Pickel B."/>
            <person name="Atanasova L."/>
            <person name="Karlsson M."/>
            <person name="Huettel B."/>
            <person name="Barry K.W."/>
            <person name="Haridas S."/>
            <person name="Chen C."/>
            <person name="Bauer D."/>
            <person name="Andreopoulos W."/>
            <person name="Pangilinan J."/>
            <person name="LaButti K."/>
            <person name="Riley R."/>
            <person name="Lipzen A."/>
            <person name="Clum A."/>
            <person name="Drula E."/>
            <person name="Henrissat B."/>
            <person name="Kohler A."/>
            <person name="Grigoriev I.V."/>
            <person name="Martin F.M."/>
            <person name="Hacquard S."/>
        </authorList>
    </citation>
    <scope>NUCLEOTIDE SEQUENCE</scope>
    <source>
        <strain evidence="2">MPI-SDFR-AT-0073</strain>
    </source>
</reference>
<dbReference type="InterPro" id="IPR053157">
    <property type="entry name" value="Sterol_Uptake_Regulator"/>
</dbReference>
<comment type="caution">
    <text evidence="2">The sequence shown here is derived from an EMBL/GenBank/DDBJ whole genome shotgun (WGS) entry which is preliminary data.</text>
</comment>
<gene>
    <name evidence="2" type="ORF">BKA67DRAFT_110587</name>
</gene>
<proteinExistence type="predicted"/>
<protein>
    <submittedName>
        <fullName evidence="2">Uncharacterized protein</fullName>
    </submittedName>
</protein>
<dbReference type="GO" id="GO:0001228">
    <property type="term" value="F:DNA-binding transcription activator activity, RNA polymerase II-specific"/>
    <property type="evidence" value="ECO:0007669"/>
    <property type="project" value="TreeGrafter"/>
</dbReference>
<dbReference type="InterPro" id="IPR021858">
    <property type="entry name" value="Fun_TF"/>
</dbReference>
<accession>A0A9P8UC45</accession>
<dbReference type="GeneID" id="70123775"/>
<evidence type="ECO:0000313" key="3">
    <source>
        <dbReference type="Proteomes" id="UP000758603"/>
    </source>
</evidence>
<keyword evidence="3" id="KW-1185">Reference proteome</keyword>
<dbReference type="PANTHER" id="PTHR47784:SF5">
    <property type="entry name" value="STEROL UPTAKE CONTROL PROTEIN 2"/>
    <property type="match status" value="1"/>
</dbReference>
<evidence type="ECO:0000313" key="2">
    <source>
        <dbReference type="EMBL" id="KAH6645322.1"/>
    </source>
</evidence>
<dbReference type="PANTHER" id="PTHR47784">
    <property type="entry name" value="STEROL UPTAKE CONTROL PROTEIN 2"/>
    <property type="match status" value="1"/>
</dbReference>